<dbReference type="EMBL" id="JAQYXL010000001">
    <property type="protein sequence ID" value="MEN3228244.1"/>
    <property type="molecule type" value="Genomic_DNA"/>
</dbReference>
<comment type="caution">
    <text evidence="1">The sequence shown here is derived from an EMBL/GenBank/DDBJ whole genome shotgun (WGS) entry which is preliminary data.</text>
</comment>
<dbReference type="PROSITE" id="PS51318">
    <property type="entry name" value="TAT"/>
    <property type="match status" value="1"/>
</dbReference>
<keyword evidence="2" id="KW-1185">Reference proteome</keyword>
<dbReference type="Proteomes" id="UP001404845">
    <property type="component" value="Unassembled WGS sequence"/>
</dbReference>
<organism evidence="1 2">
    <name type="scientific">Methylorubrum rhodesianum</name>
    <dbReference type="NCBI Taxonomy" id="29427"/>
    <lineage>
        <taxon>Bacteria</taxon>
        <taxon>Pseudomonadati</taxon>
        <taxon>Pseudomonadota</taxon>
        <taxon>Alphaproteobacteria</taxon>
        <taxon>Hyphomicrobiales</taxon>
        <taxon>Methylobacteriaceae</taxon>
        <taxon>Methylorubrum</taxon>
    </lineage>
</organism>
<dbReference type="RefSeq" id="WP_200672346.1">
    <property type="nucleotide sequence ID" value="NZ_JACWCW010000117.1"/>
</dbReference>
<protein>
    <submittedName>
        <fullName evidence="1">DUF4241 domain-containing protein</fullName>
    </submittedName>
</protein>
<proteinExistence type="predicted"/>
<evidence type="ECO:0000313" key="2">
    <source>
        <dbReference type="Proteomes" id="UP001404845"/>
    </source>
</evidence>
<reference evidence="1 2" key="1">
    <citation type="journal article" date="2023" name="PLoS ONE">
        <title>Complete genome assembly of Hawai'i environmental nontuberculous mycobacteria reveals unexpected co-isolation with methylobacteria.</title>
        <authorList>
            <person name="Hendrix J."/>
            <person name="Epperson L.E."/>
            <person name="Tong E.I."/>
            <person name="Chan Y.L."/>
            <person name="Hasan N.A."/>
            <person name="Dawrs S.N."/>
            <person name="Norton G.J."/>
            <person name="Virdi R."/>
            <person name="Crooks J.L."/>
            <person name="Chan E.D."/>
            <person name="Honda J.R."/>
            <person name="Strong M."/>
        </authorList>
    </citation>
    <scope>NUCLEOTIDE SEQUENCE [LARGE SCALE GENOMIC DNA]</scope>
    <source>
        <strain evidence="1 2">NJH_HI01</strain>
    </source>
</reference>
<accession>A0ABU9ZA57</accession>
<dbReference type="InterPro" id="IPR006311">
    <property type="entry name" value="TAT_signal"/>
</dbReference>
<dbReference type="Pfam" id="PF14025">
    <property type="entry name" value="DUF4241"/>
    <property type="match status" value="1"/>
</dbReference>
<evidence type="ECO:0000313" key="1">
    <source>
        <dbReference type="EMBL" id="MEN3228244.1"/>
    </source>
</evidence>
<dbReference type="InterPro" id="IPR025335">
    <property type="entry name" value="DUF4241"/>
</dbReference>
<sequence>MTMPRLSEPSRRAALGLATVAVGAGLAAALAKLFPWQRAGRDGDRPVADTPYDARENDANLSVTGLAEGELGERGITRMTLGLLPLPGGAVIAADPLVQPDREPFTRKVSPGEYPVTLYRAQDRVALAELRFGEGRPDRWELALVPGQDIAALKAGEIFGYPVDAGLGCFMDPVARDAMQRRDAQEQKRSGYGNYYDDVLAGELKDSDLNWVMHQPLPDDPARIAVFASGWGDGVYASYWGLDAGGRMLRLVTDFGVIENGDGRDPRHVALAAALAALTPEQRRDSAKGYEAPRSDDLATFSAMLAQGRIAPETPIEAAQGTFTFEAIRLDKPEALERLVRHGATTLMPPYLQIGDERKTYSAYARELTAPRSPQLLAVIEAWERTGSTDTPSRGQTQP</sequence>
<name>A0ABU9ZA57_9HYPH</name>
<gene>
    <name evidence="1" type="ORF">PUR21_11445</name>
</gene>